<evidence type="ECO:0000313" key="2">
    <source>
        <dbReference type="EMBL" id="MBX38462.1"/>
    </source>
</evidence>
<proteinExistence type="predicted"/>
<protein>
    <submittedName>
        <fullName evidence="2">Uncharacterized protein</fullName>
    </submittedName>
</protein>
<evidence type="ECO:0000256" key="1">
    <source>
        <dbReference type="SAM" id="MobiDB-lite"/>
    </source>
</evidence>
<name>A0A2P2N7K9_RHIMU</name>
<dbReference type="EMBL" id="GGEC01057978">
    <property type="protein sequence ID" value="MBX38462.1"/>
    <property type="molecule type" value="Transcribed_RNA"/>
</dbReference>
<accession>A0A2P2N7K9</accession>
<feature type="compositionally biased region" description="Polar residues" evidence="1">
    <location>
        <begin position="19"/>
        <end position="39"/>
    </location>
</feature>
<reference evidence="2" key="1">
    <citation type="submission" date="2018-02" db="EMBL/GenBank/DDBJ databases">
        <title>Rhizophora mucronata_Transcriptome.</title>
        <authorList>
            <person name="Meera S.P."/>
            <person name="Sreeshan A."/>
            <person name="Augustine A."/>
        </authorList>
    </citation>
    <scope>NUCLEOTIDE SEQUENCE</scope>
    <source>
        <tissue evidence="2">Leaf</tissue>
    </source>
</reference>
<sequence length="39" mass="4557">MLTQNSDAIEENFARGANRRTQSSEIYKLQQRLTTQNNE</sequence>
<dbReference type="AlphaFoldDB" id="A0A2P2N7K9"/>
<feature type="region of interest" description="Disordered" evidence="1">
    <location>
        <begin position="1"/>
        <end position="39"/>
    </location>
</feature>
<organism evidence="2">
    <name type="scientific">Rhizophora mucronata</name>
    <name type="common">Asiatic mangrove</name>
    <dbReference type="NCBI Taxonomy" id="61149"/>
    <lineage>
        <taxon>Eukaryota</taxon>
        <taxon>Viridiplantae</taxon>
        <taxon>Streptophyta</taxon>
        <taxon>Embryophyta</taxon>
        <taxon>Tracheophyta</taxon>
        <taxon>Spermatophyta</taxon>
        <taxon>Magnoliopsida</taxon>
        <taxon>eudicotyledons</taxon>
        <taxon>Gunneridae</taxon>
        <taxon>Pentapetalae</taxon>
        <taxon>rosids</taxon>
        <taxon>fabids</taxon>
        <taxon>Malpighiales</taxon>
        <taxon>Rhizophoraceae</taxon>
        <taxon>Rhizophora</taxon>
    </lineage>
</organism>